<dbReference type="GO" id="GO:0000287">
    <property type="term" value="F:magnesium ion binding"/>
    <property type="evidence" value="ECO:0007669"/>
    <property type="project" value="TreeGrafter"/>
</dbReference>
<comment type="cofactor">
    <cofactor evidence="9 12">
        <name>Mg(2+)</name>
        <dbReference type="ChEBI" id="CHEBI:18420"/>
    </cofactor>
    <text evidence="9 12">Binds 1 Mg(2+) ion per subunit.</text>
</comment>
<dbReference type="Proteomes" id="UP000318405">
    <property type="component" value="Unassembled WGS sequence"/>
</dbReference>
<dbReference type="EC" id="2.1.2.11" evidence="9"/>
<comment type="subcellular location">
    <subcellularLocation>
        <location evidence="9">Cytoplasm</location>
    </subcellularLocation>
</comment>
<dbReference type="UniPathway" id="UPA00028">
    <property type="reaction ID" value="UER00003"/>
</dbReference>
<evidence type="ECO:0000256" key="10">
    <source>
        <dbReference type="PIRSR" id="PIRSR000388-1"/>
    </source>
</evidence>
<protein>
    <recommendedName>
        <fullName evidence="9">3-methyl-2-oxobutanoate hydroxymethyltransferase</fullName>
        <ecNumber evidence="9">2.1.2.11</ecNumber>
    </recommendedName>
    <alternativeName>
        <fullName evidence="9">Ketopantoate hydroxymethyltransferase</fullName>
        <shortName evidence="9">KPHMT</shortName>
    </alternativeName>
</protein>
<feature type="binding site" evidence="9 12">
    <location>
        <position position="114"/>
    </location>
    <ligand>
        <name>Mg(2+)</name>
        <dbReference type="ChEBI" id="CHEBI:18420"/>
    </ligand>
</feature>
<dbReference type="OrthoDB" id="9781789at2"/>
<dbReference type="NCBIfam" id="NF001452">
    <property type="entry name" value="PRK00311.1"/>
    <property type="match status" value="1"/>
</dbReference>
<dbReference type="EMBL" id="VLTJ01000007">
    <property type="protein sequence ID" value="TSH97851.1"/>
    <property type="molecule type" value="Genomic_DNA"/>
</dbReference>
<dbReference type="Pfam" id="PF02548">
    <property type="entry name" value="Pantoate_transf"/>
    <property type="match status" value="1"/>
</dbReference>
<comment type="caution">
    <text evidence="13">The sequence shown here is derived from an EMBL/GenBank/DDBJ whole genome shotgun (WGS) entry which is preliminary data.</text>
</comment>
<evidence type="ECO:0000256" key="9">
    <source>
        <dbReference type="HAMAP-Rule" id="MF_00156"/>
    </source>
</evidence>
<dbReference type="CDD" id="cd06557">
    <property type="entry name" value="KPHMT-like"/>
    <property type="match status" value="1"/>
</dbReference>
<sequence length="286" mass="29587">MRHTLSTLRKTLAGGRKLAMLTCYDASFARLMDAAGVDTLLVGDSLGMVVQGHDSTLPVTVDDIAYHTACIARGAPRAFLVADMPFGSYHEDAAQAMRNAVTLMKAGAQMVKLEGGAEIAPIVKQYVLAGIPVCAHVGLLPQHVNAVGGFRVQGRDAASAERILADAQALDAAGAAMVLIEGVPEDVGRRVAESVGAITIGIGASGACDGQVLVMHDMLGMTDRPARFVKDFTRELAPGEGNLIERAFRAYAEEVGAGRFPAAEHVYAATGDAAAAYGGANAPKAG</sequence>
<dbReference type="GO" id="GO:0015940">
    <property type="term" value="P:pantothenate biosynthetic process"/>
    <property type="evidence" value="ECO:0007669"/>
    <property type="project" value="UniProtKB-UniRule"/>
</dbReference>
<dbReference type="GO" id="GO:0003864">
    <property type="term" value="F:3-methyl-2-oxobutanoate hydroxymethyltransferase activity"/>
    <property type="evidence" value="ECO:0007669"/>
    <property type="project" value="UniProtKB-UniRule"/>
</dbReference>
<dbReference type="SUPFAM" id="SSF51621">
    <property type="entry name" value="Phosphoenolpyruvate/pyruvate domain"/>
    <property type="match status" value="1"/>
</dbReference>
<dbReference type="PANTHER" id="PTHR20881">
    <property type="entry name" value="3-METHYL-2-OXOBUTANOATE HYDROXYMETHYLTRANSFERASE"/>
    <property type="match status" value="1"/>
</dbReference>
<evidence type="ECO:0000256" key="7">
    <source>
        <dbReference type="ARBA" id="ARBA00022842"/>
    </source>
</evidence>
<evidence type="ECO:0000256" key="12">
    <source>
        <dbReference type="PIRSR" id="PIRSR000388-3"/>
    </source>
</evidence>
<evidence type="ECO:0000313" key="14">
    <source>
        <dbReference type="Proteomes" id="UP000318405"/>
    </source>
</evidence>
<evidence type="ECO:0000256" key="8">
    <source>
        <dbReference type="ARBA" id="ARBA00056497"/>
    </source>
</evidence>
<keyword evidence="4 9" id="KW-0566">Pantothenate biosynthesis</keyword>
<feature type="binding site" evidence="9 12">
    <location>
        <position position="83"/>
    </location>
    <ligand>
        <name>Mg(2+)</name>
        <dbReference type="ChEBI" id="CHEBI:18420"/>
    </ligand>
</feature>
<dbReference type="NCBIfam" id="TIGR00222">
    <property type="entry name" value="panB"/>
    <property type="match status" value="1"/>
</dbReference>
<evidence type="ECO:0000256" key="4">
    <source>
        <dbReference type="ARBA" id="ARBA00022655"/>
    </source>
</evidence>
<organism evidence="13 14">
    <name type="scientific">Verticiella sediminum</name>
    <dbReference type="NCBI Taxonomy" id="1247510"/>
    <lineage>
        <taxon>Bacteria</taxon>
        <taxon>Pseudomonadati</taxon>
        <taxon>Pseudomonadota</taxon>
        <taxon>Betaproteobacteria</taxon>
        <taxon>Burkholderiales</taxon>
        <taxon>Alcaligenaceae</taxon>
        <taxon>Verticiella</taxon>
    </lineage>
</organism>
<dbReference type="InterPro" id="IPR003700">
    <property type="entry name" value="Pantoate_hydroxy_MeTrfase"/>
</dbReference>
<accession>A0A556AY39</accession>
<dbReference type="PANTHER" id="PTHR20881:SF0">
    <property type="entry name" value="3-METHYL-2-OXOBUTANOATE HYDROXYMETHYLTRANSFERASE"/>
    <property type="match status" value="1"/>
</dbReference>
<feature type="active site" description="Proton acceptor" evidence="9 10">
    <location>
        <position position="181"/>
    </location>
</feature>
<evidence type="ECO:0000256" key="11">
    <source>
        <dbReference type="PIRSR" id="PIRSR000388-2"/>
    </source>
</evidence>
<dbReference type="InterPro" id="IPR015813">
    <property type="entry name" value="Pyrv/PenolPyrv_kinase-like_dom"/>
</dbReference>
<reference evidence="13 14" key="1">
    <citation type="submission" date="2019-07" db="EMBL/GenBank/DDBJ databases">
        <title>Qingshengfaniella alkalisoli gen. nov., sp. nov., isolated from saline soil.</title>
        <authorList>
            <person name="Xu L."/>
            <person name="Huang X.-X."/>
            <person name="Sun J.-Q."/>
        </authorList>
    </citation>
    <scope>NUCLEOTIDE SEQUENCE [LARGE SCALE GENOMIC DNA]</scope>
    <source>
        <strain evidence="13 14">DSM 27279</strain>
    </source>
</reference>
<evidence type="ECO:0000256" key="1">
    <source>
        <dbReference type="ARBA" id="ARBA00005033"/>
    </source>
</evidence>
<feature type="binding site" evidence="9 12">
    <location>
        <position position="44"/>
    </location>
    <ligand>
        <name>Mg(2+)</name>
        <dbReference type="ChEBI" id="CHEBI:18420"/>
    </ligand>
</feature>
<evidence type="ECO:0000313" key="13">
    <source>
        <dbReference type="EMBL" id="TSH97851.1"/>
    </source>
</evidence>
<keyword evidence="7 9" id="KW-0460">Magnesium</keyword>
<feature type="binding site" evidence="9 11">
    <location>
        <begin position="44"/>
        <end position="45"/>
    </location>
    <ligand>
        <name>3-methyl-2-oxobutanoate</name>
        <dbReference type="ChEBI" id="CHEBI:11851"/>
    </ligand>
</feature>
<keyword evidence="14" id="KW-1185">Reference proteome</keyword>
<proteinExistence type="inferred from homology"/>
<dbReference type="AlphaFoldDB" id="A0A556AY39"/>
<evidence type="ECO:0000256" key="2">
    <source>
        <dbReference type="ARBA" id="ARBA00008676"/>
    </source>
</evidence>
<dbReference type="GO" id="GO:0032259">
    <property type="term" value="P:methylation"/>
    <property type="evidence" value="ECO:0007669"/>
    <property type="project" value="UniProtKB-KW"/>
</dbReference>
<evidence type="ECO:0000256" key="6">
    <source>
        <dbReference type="ARBA" id="ARBA00022723"/>
    </source>
</evidence>
<keyword evidence="6 9" id="KW-0479">Metal-binding</keyword>
<comment type="function">
    <text evidence="8 9">Catalyzes the reversible reaction in which hydroxymethyl group from 5,10-methylenetetrahydrofolate is transferred onto alpha-ketoisovalerate to form ketopantoate.</text>
</comment>
<dbReference type="RefSeq" id="WP_143946733.1">
    <property type="nucleotide sequence ID" value="NZ_BAABMB010000004.1"/>
</dbReference>
<dbReference type="Gene3D" id="3.20.20.60">
    <property type="entry name" value="Phosphoenolpyruvate-binding domains"/>
    <property type="match status" value="1"/>
</dbReference>
<keyword evidence="5 9" id="KW-0808">Transferase</keyword>
<evidence type="ECO:0000256" key="5">
    <source>
        <dbReference type="ARBA" id="ARBA00022679"/>
    </source>
</evidence>
<comment type="subunit">
    <text evidence="3 9">Homodecamer; pentamer of dimers.</text>
</comment>
<keyword evidence="13" id="KW-0489">Methyltransferase</keyword>
<feature type="binding site" evidence="9 11">
    <location>
        <position position="83"/>
    </location>
    <ligand>
        <name>3-methyl-2-oxobutanoate</name>
        <dbReference type="ChEBI" id="CHEBI:11851"/>
    </ligand>
</feature>
<evidence type="ECO:0000256" key="3">
    <source>
        <dbReference type="ARBA" id="ARBA00011424"/>
    </source>
</evidence>
<feature type="binding site" evidence="9 11">
    <location>
        <position position="112"/>
    </location>
    <ligand>
        <name>3-methyl-2-oxobutanoate</name>
        <dbReference type="ChEBI" id="CHEBI:11851"/>
    </ligand>
</feature>
<dbReference type="HAMAP" id="MF_00156">
    <property type="entry name" value="PanB"/>
    <property type="match status" value="1"/>
</dbReference>
<dbReference type="GO" id="GO:0005737">
    <property type="term" value="C:cytoplasm"/>
    <property type="evidence" value="ECO:0007669"/>
    <property type="project" value="UniProtKB-SubCell"/>
</dbReference>
<name>A0A556AY39_9BURK</name>
<comment type="pathway">
    <text evidence="1 9">Cofactor biosynthesis; (R)-pantothenate biosynthesis; (R)-pantoate from 3-methyl-2-oxobutanoate: step 1/2.</text>
</comment>
<keyword evidence="9" id="KW-0963">Cytoplasm</keyword>
<comment type="catalytic activity">
    <reaction evidence="9">
        <text>(6R)-5,10-methylene-5,6,7,8-tetrahydrofolate + 3-methyl-2-oxobutanoate + H2O = 2-dehydropantoate + (6S)-5,6,7,8-tetrahydrofolate</text>
        <dbReference type="Rhea" id="RHEA:11824"/>
        <dbReference type="ChEBI" id="CHEBI:11561"/>
        <dbReference type="ChEBI" id="CHEBI:11851"/>
        <dbReference type="ChEBI" id="CHEBI:15377"/>
        <dbReference type="ChEBI" id="CHEBI:15636"/>
        <dbReference type="ChEBI" id="CHEBI:57453"/>
        <dbReference type="EC" id="2.1.2.11"/>
    </reaction>
</comment>
<dbReference type="InterPro" id="IPR040442">
    <property type="entry name" value="Pyrv_kinase-like_dom_sf"/>
</dbReference>
<gene>
    <name evidence="9 13" type="primary">panB</name>
    <name evidence="13" type="ORF">FOZ76_03400</name>
</gene>
<dbReference type="GO" id="GO:0008168">
    <property type="term" value="F:methyltransferase activity"/>
    <property type="evidence" value="ECO:0007669"/>
    <property type="project" value="UniProtKB-KW"/>
</dbReference>
<comment type="similarity">
    <text evidence="2 9">Belongs to the PanB family.</text>
</comment>
<dbReference type="FunFam" id="3.20.20.60:FF:000003">
    <property type="entry name" value="3-methyl-2-oxobutanoate hydroxymethyltransferase"/>
    <property type="match status" value="1"/>
</dbReference>
<dbReference type="PIRSF" id="PIRSF000388">
    <property type="entry name" value="Pantoate_hydroxy_MeTrfase"/>
    <property type="match status" value="1"/>
</dbReference>